<feature type="region of interest" description="Disordered" evidence="1">
    <location>
        <begin position="70"/>
        <end position="89"/>
    </location>
</feature>
<dbReference type="AlphaFoldDB" id="K1QLD6"/>
<evidence type="ECO:0000313" key="2">
    <source>
        <dbReference type="EMBL" id="EKC31934.1"/>
    </source>
</evidence>
<name>K1QLD6_MAGGI</name>
<gene>
    <name evidence="2" type="ORF">CGI_10013126</name>
</gene>
<dbReference type="InParanoid" id="K1QLD6"/>
<proteinExistence type="predicted"/>
<sequence length="204" mass="22854">MSKFIIVDWEDGTSEYYKEDDVVVKEGNAVLKQFGKKMFEGKISSFHNTKTSAKQELAERTEAPKDVAVVSEKDGKRERKMTSKMEESTKLEQQVTQMQSNIQGTVAGISGLQAQLEHDLPGRGWKSDAKWLLRRMFSLAELKGHSITGHHGSKKTGAARPPLENRDKLRVLYDIIMEKYPGRMITDINLVLADVVKPSAAGMS</sequence>
<dbReference type="EMBL" id="JH818855">
    <property type="protein sequence ID" value="EKC31934.1"/>
    <property type="molecule type" value="Genomic_DNA"/>
</dbReference>
<accession>K1QLD6</accession>
<organism evidence="2">
    <name type="scientific">Magallana gigas</name>
    <name type="common">Pacific oyster</name>
    <name type="synonym">Crassostrea gigas</name>
    <dbReference type="NCBI Taxonomy" id="29159"/>
    <lineage>
        <taxon>Eukaryota</taxon>
        <taxon>Metazoa</taxon>
        <taxon>Spiralia</taxon>
        <taxon>Lophotrochozoa</taxon>
        <taxon>Mollusca</taxon>
        <taxon>Bivalvia</taxon>
        <taxon>Autobranchia</taxon>
        <taxon>Pteriomorphia</taxon>
        <taxon>Ostreida</taxon>
        <taxon>Ostreoidea</taxon>
        <taxon>Ostreidae</taxon>
        <taxon>Magallana</taxon>
    </lineage>
</organism>
<evidence type="ECO:0000256" key="1">
    <source>
        <dbReference type="SAM" id="MobiDB-lite"/>
    </source>
</evidence>
<dbReference type="HOGENOM" id="CLU_1344443_0_0_1"/>
<protein>
    <submittedName>
        <fullName evidence="2">Uncharacterized protein</fullName>
    </submittedName>
</protein>
<reference evidence="2" key="1">
    <citation type="journal article" date="2012" name="Nature">
        <title>The oyster genome reveals stress adaptation and complexity of shell formation.</title>
        <authorList>
            <person name="Zhang G."/>
            <person name="Fang X."/>
            <person name="Guo X."/>
            <person name="Li L."/>
            <person name="Luo R."/>
            <person name="Xu F."/>
            <person name="Yang P."/>
            <person name="Zhang L."/>
            <person name="Wang X."/>
            <person name="Qi H."/>
            <person name="Xiong Z."/>
            <person name="Que H."/>
            <person name="Xie Y."/>
            <person name="Holland P.W."/>
            <person name="Paps J."/>
            <person name="Zhu Y."/>
            <person name="Wu F."/>
            <person name="Chen Y."/>
            <person name="Wang J."/>
            <person name="Peng C."/>
            <person name="Meng J."/>
            <person name="Yang L."/>
            <person name="Liu J."/>
            <person name="Wen B."/>
            <person name="Zhang N."/>
            <person name="Huang Z."/>
            <person name="Zhu Q."/>
            <person name="Feng Y."/>
            <person name="Mount A."/>
            <person name="Hedgecock D."/>
            <person name="Xu Z."/>
            <person name="Liu Y."/>
            <person name="Domazet-Loso T."/>
            <person name="Du Y."/>
            <person name="Sun X."/>
            <person name="Zhang S."/>
            <person name="Liu B."/>
            <person name="Cheng P."/>
            <person name="Jiang X."/>
            <person name="Li J."/>
            <person name="Fan D."/>
            <person name="Wang W."/>
            <person name="Fu W."/>
            <person name="Wang T."/>
            <person name="Wang B."/>
            <person name="Zhang J."/>
            <person name="Peng Z."/>
            <person name="Li Y."/>
            <person name="Li N."/>
            <person name="Wang J."/>
            <person name="Chen M."/>
            <person name="He Y."/>
            <person name="Tan F."/>
            <person name="Song X."/>
            <person name="Zheng Q."/>
            <person name="Huang R."/>
            <person name="Yang H."/>
            <person name="Du X."/>
            <person name="Chen L."/>
            <person name="Yang M."/>
            <person name="Gaffney P.M."/>
            <person name="Wang S."/>
            <person name="Luo L."/>
            <person name="She Z."/>
            <person name="Ming Y."/>
            <person name="Huang W."/>
            <person name="Zhang S."/>
            <person name="Huang B."/>
            <person name="Zhang Y."/>
            <person name="Qu T."/>
            <person name="Ni P."/>
            <person name="Miao G."/>
            <person name="Wang J."/>
            <person name="Wang Q."/>
            <person name="Steinberg C.E."/>
            <person name="Wang H."/>
            <person name="Li N."/>
            <person name="Qian L."/>
            <person name="Zhang G."/>
            <person name="Li Y."/>
            <person name="Yang H."/>
            <person name="Liu X."/>
            <person name="Wang J."/>
            <person name="Yin Y."/>
            <person name="Wang J."/>
        </authorList>
    </citation>
    <scope>NUCLEOTIDE SEQUENCE [LARGE SCALE GENOMIC DNA]</scope>
    <source>
        <strain evidence="2">05x7-T-G4-1.051#20</strain>
    </source>
</reference>